<comment type="caution">
    <text evidence="3">The sequence shown here is derived from an EMBL/GenBank/DDBJ whole genome shotgun (WGS) entry which is preliminary data.</text>
</comment>
<sequence length="140" mass="15068">MNDRNLARGLFLVAVSLAFGLTALRYPIGDFARAGAGLFPVVVSSMLLLIGIATVVRSRFVQKVHLDFHPKNIAIILGSLCAFAVVTLLVNMTAAIVTMVFIATLAGTTYSWKRNVKIAIGLCLMALVFAKLLGMNLPLY</sequence>
<protein>
    <submittedName>
        <fullName evidence="3">Tripartite tricarboxylate transporter TctB family protein</fullName>
    </submittedName>
</protein>
<reference evidence="3 4" key="1">
    <citation type="journal article" date="2017" name="Int. J. Syst. Evol. Microbiol.">
        <title>Ramlibacter alkalitolerans sp. nov., alkali-tolerant bacterium isolated from soil of ginseng.</title>
        <authorList>
            <person name="Lee D.H."/>
            <person name="Cha C.J."/>
        </authorList>
    </citation>
    <scope>NUCLEOTIDE SEQUENCE [LARGE SCALE GENOMIC DNA]</scope>
    <source>
        <strain evidence="3 4">KACC 19305</strain>
    </source>
</reference>
<keyword evidence="1" id="KW-1133">Transmembrane helix</keyword>
<evidence type="ECO:0000256" key="1">
    <source>
        <dbReference type="SAM" id="Phobius"/>
    </source>
</evidence>
<dbReference type="Proteomes" id="UP000622707">
    <property type="component" value="Unassembled WGS sequence"/>
</dbReference>
<proteinExistence type="predicted"/>
<evidence type="ECO:0000313" key="3">
    <source>
        <dbReference type="EMBL" id="MBL0425059.1"/>
    </source>
</evidence>
<evidence type="ECO:0000313" key="4">
    <source>
        <dbReference type="Proteomes" id="UP000622707"/>
    </source>
</evidence>
<feature type="domain" description="DUF1468" evidence="2">
    <location>
        <begin position="9"/>
        <end position="138"/>
    </location>
</feature>
<feature type="transmembrane region" description="Helical" evidence="1">
    <location>
        <begin position="35"/>
        <end position="56"/>
    </location>
</feature>
<gene>
    <name evidence="3" type="ORF">JI746_08065</name>
</gene>
<keyword evidence="1" id="KW-0472">Membrane</keyword>
<organism evidence="3 4">
    <name type="scientific">Ramlibacter alkalitolerans</name>
    <dbReference type="NCBI Taxonomy" id="2039631"/>
    <lineage>
        <taxon>Bacteria</taxon>
        <taxon>Pseudomonadati</taxon>
        <taxon>Pseudomonadota</taxon>
        <taxon>Betaproteobacteria</taxon>
        <taxon>Burkholderiales</taxon>
        <taxon>Comamonadaceae</taxon>
        <taxon>Ramlibacter</taxon>
    </lineage>
</organism>
<keyword evidence="4" id="KW-1185">Reference proteome</keyword>
<dbReference type="EMBL" id="JAEQND010000004">
    <property type="protein sequence ID" value="MBL0425059.1"/>
    <property type="molecule type" value="Genomic_DNA"/>
</dbReference>
<keyword evidence="1" id="KW-0812">Transmembrane</keyword>
<name>A0ABS1JLF8_9BURK</name>
<dbReference type="RefSeq" id="WP_201688307.1">
    <property type="nucleotide sequence ID" value="NZ_JAEQND010000004.1"/>
</dbReference>
<dbReference type="InterPro" id="IPR009936">
    <property type="entry name" value="DUF1468"/>
</dbReference>
<dbReference type="Pfam" id="PF07331">
    <property type="entry name" value="TctB"/>
    <property type="match status" value="1"/>
</dbReference>
<accession>A0ABS1JLF8</accession>
<evidence type="ECO:0000259" key="2">
    <source>
        <dbReference type="Pfam" id="PF07331"/>
    </source>
</evidence>
<feature type="transmembrane region" description="Helical" evidence="1">
    <location>
        <begin position="77"/>
        <end position="106"/>
    </location>
</feature>
<feature type="transmembrane region" description="Helical" evidence="1">
    <location>
        <begin position="118"/>
        <end position="139"/>
    </location>
</feature>